<name>A0A4R8IT20_9GAMM</name>
<accession>A0A4R8IT20</accession>
<keyword evidence="2" id="KW-1185">Reference proteome</keyword>
<proteinExistence type="predicted"/>
<protein>
    <recommendedName>
        <fullName evidence="3">Type 1 pili tip component</fullName>
    </recommendedName>
</protein>
<dbReference type="Proteomes" id="UP000294914">
    <property type="component" value="Unassembled WGS sequence"/>
</dbReference>
<sequence>MHIKQLLNEWAGSARPEEPVIRSTIELPLEQGARLLALQEMYPGRTQEQLLLDLITTALDELEAALPYVPGDKIISEDDHGDPIYEDVGPTPRFLALTRKYREQLQNREAEPSARN</sequence>
<dbReference type="RefSeq" id="WP_134081610.1">
    <property type="nucleotide sequence ID" value="NZ_SOQX01000002.1"/>
</dbReference>
<dbReference type="EMBL" id="SOQX01000002">
    <property type="protein sequence ID" value="TDY02540.1"/>
    <property type="molecule type" value="Genomic_DNA"/>
</dbReference>
<dbReference type="OrthoDB" id="6386565at2"/>
<dbReference type="AlphaFoldDB" id="A0A4R8IT20"/>
<evidence type="ECO:0008006" key="3">
    <source>
        <dbReference type="Google" id="ProtNLM"/>
    </source>
</evidence>
<evidence type="ECO:0000313" key="1">
    <source>
        <dbReference type="EMBL" id="TDY02540.1"/>
    </source>
</evidence>
<reference evidence="1 2" key="1">
    <citation type="submission" date="2019-03" db="EMBL/GenBank/DDBJ databases">
        <title>Genomic Encyclopedia of Type Strains, Phase IV (KMG-IV): sequencing the most valuable type-strain genomes for metagenomic binning, comparative biology and taxonomic classification.</title>
        <authorList>
            <person name="Goeker M."/>
        </authorList>
    </citation>
    <scope>NUCLEOTIDE SEQUENCE [LARGE SCALE GENOMIC DNA]</scope>
    <source>
        <strain evidence="1 2">DSM 16326</strain>
    </source>
</reference>
<comment type="caution">
    <text evidence="1">The sequence shown here is derived from an EMBL/GenBank/DDBJ whole genome shotgun (WGS) entry which is preliminary data.</text>
</comment>
<organism evidence="1 2">
    <name type="scientific">Thiohalophilus thiocyanatoxydans</name>
    <dbReference type="NCBI Taxonomy" id="381308"/>
    <lineage>
        <taxon>Bacteria</taxon>
        <taxon>Pseudomonadati</taxon>
        <taxon>Pseudomonadota</taxon>
        <taxon>Gammaproteobacteria</taxon>
        <taxon>Thiohalomonadales</taxon>
        <taxon>Thiohalophilaceae</taxon>
        <taxon>Thiohalophilus</taxon>
    </lineage>
</organism>
<evidence type="ECO:0000313" key="2">
    <source>
        <dbReference type="Proteomes" id="UP000294914"/>
    </source>
</evidence>
<gene>
    <name evidence="1" type="ORF">EDC23_0915</name>
</gene>